<dbReference type="RefSeq" id="WP_119793577.1">
    <property type="nucleotide sequence ID" value="NZ_QYZD01000008.1"/>
</dbReference>
<dbReference type="Proteomes" id="UP000266177">
    <property type="component" value="Unassembled WGS sequence"/>
</dbReference>
<dbReference type="Pfam" id="PF03795">
    <property type="entry name" value="YCII"/>
    <property type="match status" value="1"/>
</dbReference>
<dbReference type="Gene3D" id="3.30.70.1060">
    <property type="entry name" value="Dimeric alpha+beta barrel"/>
    <property type="match status" value="1"/>
</dbReference>
<reference evidence="3 4" key="1">
    <citation type="submission" date="2018-09" db="EMBL/GenBank/DDBJ databases">
        <title>Paenibacillus SK2017-BO5.</title>
        <authorList>
            <person name="Piskunova J.V."/>
            <person name="Dubiley S.A."/>
            <person name="Severinov K.V."/>
        </authorList>
    </citation>
    <scope>NUCLEOTIDE SEQUENCE [LARGE SCALE GENOMIC DNA]</scope>
    <source>
        <strain evidence="3 4">BO5</strain>
    </source>
</reference>
<proteinExistence type="inferred from homology"/>
<dbReference type="PANTHER" id="PTHR37828">
    <property type="entry name" value="GSR2449 PROTEIN"/>
    <property type="match status" value="1"/>
</dbReference>
<name>A0A3A3GIV6_PANTH</name>
<dbReference type="SUPFAM" id="SSF54909">
    <property type="entry name" value="Dimeric alpha+beta barrel"/>
    <property type="match status" value="1"/>
</dbReference>
<dbReference type="PANTHER" id="PTHR37828:SF1">
    <property type="entry name" value="YCII-RELATED DOMAIN-CONTAINING PROTEIN"/>
    <property type="match status" value="1"/>
</dbReference>
<evidence type="ECO:0000313" key="3">
    <source>
        <dbReference type="EMBL" id="RJG24007.1"/>
    </source>
</evidence>
<feature type="domain" description="YCII-related" evidence="2">
    <location>
        <begin position="4"/>
        <end position="83"/>
    </location>
</feature>
<dbReference type="InterPro" id="IPR005545">
    <property type="entry name" value="YCII"/>
</dbReference>
<evidence type="ECO:0000256" key="1">
    <source>
        <dbReference type="ARBA" id="ARBA00007689"/>
    </source>
</evidence>
<dbReference type="InterPro" id="IPR011008">
    <property type="entry name" value="Dimeric_a/b-barrel"/>
</dbReference>
<comment type="similarity">
    <text evidence="1">Belongs to the YciI family.</text>
</comment>
<accession>A0A3A3GIV6</accession>
<dbReference type="AlphaFoldDB" id="A0A3A3GIV6"/>
<evidence type="ECO:0000313" key="4">
    <source>
        <dbReference type="Proteomes" id="UP000266177"/>
    </source>
</evidence>
<gene>
    <name evidence="3" type="ORF">DQX05_11235</name>
</gene>
<dbReference type="EMBL" id="QYZD01000008">
    <property type="protein sequence ID" value="RJG24007.1"/>
    <property type="molecule type" value="Genomic_DNA"/>
</dbReference>
<protein>
    <recommendedName>
        <fullName evidence="2">YCII-related domain-containing protein</fullName>
    </recommendedName>
</protein>
<organism evidence="3 4">
    <name type="scientific">Paenibacillus thiaminolyticus</name>
    <name type="common">Bacillus thiaminolyticus</name>
    <dbReference type="NCBI Taxonomy" id="49283"/>
    <lineage>
        <taxon>Bacteria</taxon>
        <taxon>Bacillati</taxon>
        <taxon>Bacillota</taxon>
        <taxon>Bacilli</taxon>
        <taxon>Bacillales</taxon>
        <taxon>Paenibacillaceae</taxon>
        <taxon>Paenibacillus</taxon>
    </lineage>
</organism>
<dbReference type="OrthoDB" id="162319at2"/>
<evidence type="ECO:0000259" key="2">
    <source>
        <dbReference type="Pfam" id="PF03795"/>
    </source>
</evidence>
<sequence>MAHYAALLEMKDGSKNQTYRQAHLDYLDKLKEQGKVFAKGAFGDGSGGMVIYVADSMEEARQLAENDPYIVEGVRHLNLREWKI</sequence>
<comment type="caution">
    <text evidence="3">The sequence shown here is derived from an EMBL/GenBank/DDBJ whole genome shotgun (WGS) entry which is preliminary data.</text>
</comment>